<dbReference type="InterPro" id="IPR016024">
    <property type="entry name" value="ARM-type_fold"/>
</dbReference>
<keyword evidence="7" id="KW-0539">Nucleus</keyword>
<evidence type="ECO:0000256" key="3">
    <source>
        <dbReference type="ARBA" id="ARBA00009466"/>
    </source>
</evidence>
<evidence type="ECO:0000256" key="5">
    <source>
        <dbReference type="ARBA" id="ARBA00022490"/>
    </source>
</evidence>
<dbReference type="GeneID" id="120258420"/>
<evidence type="ECO:0000313" key="9">
    <source>
        <dbReference type="Proteomes" id="UP001515500"/>
    </source>
</evidence>
<dbReference type="RefSeq" id="XP_039121758.1">
    <property type="nucleotide sequence ID" value="XM_039265824.1"/>
</dbReference>
<proteinExistence type="inferred from homology"/>
<keyword evidence="9" id="KW-1185">Reference proteome</keyword>
<dbReference type="InterPro" id="IPR044189">
    <property type="entry name" value="XPO4/7-like"/>
</dbReference>
<dbReference type="AlphaFoldDB" id="A0AB40B4P5"/>
<reference evidence="10" key="1">
    <citation type="submission" date="2025-08" db="UniProtKB">
        <authorList>
            <consortium name="RefSeq"/>
        </authorList>
    </citation>
    <scope>IDENTIFICATION</scope>
</reference>
<accession>A0AB40B4P5</accession>
<dbReference type="GO" id="GO:0005643">
    <property type="term" value="C:nuclear pore"/>
    <property type="evidence" value="ECO:0007669"/>
    <property type="project" value="TreeGrafter"/>
</dbReference>
<evidence type="ECO:0000256" key="7">
    <source>
        <dbReference type="ARBA" id="ARBA00023242"/>
    </source>
</evidence>
<gene>
    <name evidence="10" type="primary">LOC120258420</name>
</gene>
<comment type="similarity">
    <text evidence="3">Belongs to the exportin family.</text>
</comment>
<evidence type="ECO:0000256" key="8">
    <source>
        <dbReference type="ARBA" id="ARBA00040444"/>
    </source>
</evidence>
<protein>
    <recommendedName>
        <fullName evidence="8">Exportin-4</fullName>
    </recommendedName>
</protein>
<dbReference type="PANTHER" id="PTHR12596:SF1">
    <property type="entry name" value="EXPORTIN-4"/>
    <property type="match status" value="1"/>
</dbReference>
<evidence type="ECO:0000256" key="6">
    <source>
        <dbReference type="ARBA" id="ARBA00022927"/>
    </source>
</evidence>
<dbReference type="Gene3D" id="1.25.10.10">
    <property type="entry name" value="Leucine-rich Repeat Variant"/>
    <property type="match status" value="2"/>
</dbReference>
<comment type="subcellular location">
    <subcellularLocation>
        <location evidence="2">Cytoplasm</location>
    </subcellularLocation>
    <subcellularLocation>
        <location evidence="1">Nucleus</location>
    </subcellularLocation>
</comment>
<keyword evidence="5" id="KW-0963">Cytoplasm</keyword>
<dbReference type="GO" id="GO:0006611">
    <property type="term" value="P:protein export from nucleus"/>
    <property type="evidence" value="ECO:0007669"/>
    <property type="project" value="TreeGrafter"/>
</dbReference>
<name>A0AB40B4P5_DIOCR</name>
<dbReference type="FunFam" id="1.25.10.10:FF:000287">
    <property type="entry name" value="Exportin-4 protein"/>
    <property type="match status" value="1"/>
</dbReference>
<dbReference type="InterPro" id="IPR011989">
    <property type="entry name" value="ARM-like"/>
</dbReference>
<keyword evidence="4" id="KW-0813">Transport</keyword>
<evidence type="ECO:0000256" key="4">
    <source>
        <dbReference type="ARBA" id="ARBA00022448"/>
    </source>
</evidence>
<evidence type="ECO:0000256" key="1">
    <source>
        <dbReference type="ARBA" id="ARBA00004123"/>
    </source>
</evidence>
<sequence>MRRLPGGGADLAQLQSTMLAIEQACASIQMHANPTEAEKIIVSLHDSPMPYQLCQFILENSHMPIVRFLAAAAIRVAALREWGLLTDEDKRNLIVFFLGFVMERASASDTYVQSKVSAVAAQLIKRGWQDFTDGDKAAIFLEVKRASEGIYGVDAQFAGMDFLESLVSEFSPSTATSMGLPREFHELCQLSFEKNYLKEFYVWGQNAAVSFGDKIVGSAATTVSEIKVCSAALRLMCQILNWSFKQAASVSGPSSSKTHAFSSGIRHDTLLLKKFERSLVEPGPAWHDVLISSGHTIWILNLYEALRQKYSSDNLSWIESPLAVSARQLIVQLCSLSGSIFPSDNGQMQIKHLTQILSAIIKWIEPADLILEAITTEHRDSEVLDACHALLSIATLTDCMLFDNLLRSVRPFGTLRVLATLTCEVVKAYTASADEDDRWSSEALDILLEAWGVVLGRSDFTKTSISTEAVADTANLFNVIVESYLNAAARTALDDDNQSEHFHASISRRDEMLRSYSLIARAAADVTVPFLVRLFSERVSLLLSQKSTNDAISLLEELYWLLLITGHVLTDSGEGETILVPEALQASFSNIPEEAQHPVVVLSWSIISFARHSLNPETRTCYFSPRLMEAVIWFLARWADTYVMPLDGTKGHICTPHESQVSKRVLHSFAGENDQGKLVLDTIVRISMVALSSYPGENELQTMTCHHLLVALVRRRNVCAHLVTLESWAGIANAFVNERTLFQLNARVQRYLAQALVSAAFGLKDSEASNQYVRNLLGPMTTYLKDISIQNNLKGFAQQADVIYTVICLMERLRGAMRATQPRTQKATFEMGHAVMDSLLTLLEVYKNQSAVVYQILKFVVDLVDAQVTFLNAEDTSILVSFCLQLLKVYSSHNIGKISLSLSSSLQSEAQFEKYKDLRALLQLLVHLCSKDLVDFSSGSDEADSPEIANVVFIGLHIITPLISLDLLKYPKLSFDYFALLSHMLEVYPEKVAQLNKDAFAHIAHTLDFGLHGQDIDVVDRCLRAVDALVSYHFKSRVKGEEGLGAYAIDCQGTNGELQESILKHFLRILLQLLLFEDFRMELVGSMADALLPLLLCEHDSYQRMVHELLERQSNPDTKTRLADALQRLTSTNQLTSSLERSNRQRFRKNLQIFLTDISGYMRTKVDMHNRKAAKPVLPYISLSLPGQLMLFTLASLLKKIKENQ</sequence>
<dbReference type="Proteomes" id="UP001515500">
    <property type="component" value="Chromosome 4"/>
</dbReference>
<evidence type="ECO:0000313" key="10">
    <source>
        <dbReference type="RefSeq" id="XP_039121758.1"/>
    </source>
</evidence>
<evidence type="ECO:0000256" key="2">
    <source>
        <dbReference type="ARBA" id="ARBA00004496"/>
    </source>
</evidence>
<dbReference type="GO" id="GO:0005737">
    <property type="term" value="C:cytoplasm"/>
    <property type="evidence" value="ECO:0007669"/>
    <property type="project" value="UniProtKB-SubCell"/>
</dbReference>
<organism evidence="9 10">
    <name type="scientific">Dioscorea cayennensis subsp. rotundata</name>
    <name type="common">White Guinea yam</name>
    <name type="synonym">Dioscorea rotundata</name>
    <dbReference type="NCBI Taxonomy" id="55577"/>
    <lineage>
        <taxon>Eukaryota</taxon>
        <taxon>Viridiplantae</taxon>
        <taxon>Streptophyta</taxon>
        <taxon>Embryophyta</taxon>
        <taxon>Tracheophyta</taxon>
        <taxon>Spermatophyta</taxon>
        <taxon>Magnoliopsida</taxon>
        <taxon>Liliopsida</taxon>
        <taxon>Dioscoreales</taxon>
        <taxon>Dioscoreaceae</taxon>
        <taxon>Dioscorea</taxon>
    </lineage>
</organism>
<dbReference type="SUPFAM" id="SSF48371">
    <property type="entry name" value="ARM repeat"/>
    <property type="match status" value="1"/>
</dbReference>
<dbReference type="PANTHER" id="PTHR12596">
    <property type="entry name" value="EXPORTIN 4,7-RELATED"/>
    <property type="match status" value="1"/>
</dbReference>
<keyword evidence="6" id="KW-0653">Protein transport</keyword>
<dbReference type="GO" id="GO:0005049">
    <property type="term" value="F:nuclear export signal receptor activity"/>
    <property type="evidence" value="ECO:0007669"/>
    <property type="project" value="InterPro"/>
</dbReference>